<dbReference type="InterPro" id="IPR036291">
    <property type="entry name" value="NAD(P)-bd_dom_sf"/>
</dbReference>
<gene>
    <name evidence="3" type="ORF">RND81_03G152400</name>
</gene>
<dbReference type="Gene3D" id="3.40.50.720">
    <property type="entry name" value="NAD(P)-binding Rossmann-like Domain"/>
    <property type="match status" value="1"/>
</dbReference>
<evidence type="ECO:0000256" key="1">
    <source>
        <dbReference type="ARBA" id="ARBA00022857"/>
    </source>
</evidence>
<dbReference type="InterPro" id="IPR002347">
    <property type="entry name" value="SDR_fam"/>
</dbReference>
<sequence length="113" mass="12749">MAISLFKKIKKLKSPSPLAICPKYKTLHTSPPKTPKFLHLHAVVEELAGFGAKIHLCSRNEVELNKCLEEWRIKGFNVTSSVCDVTSTEQRLKLMHDVSSVFDGKLNILIFNN</sequence>
<evidence type="ECO:0000313" key="3">
    <source>
        <dbReference type="EMBL" id="KAK9742163.1"/>
    </source>
</evidence>
<keyword evidence="4" id="KW-1185">Reference proteome</keyword>
<proteinExistence type="predicted"/>
<keyword evidence="1" id="KW-0521">NADP</keyword>
<evidence type="ECO:0000256" key="2">
    <source>
        <dbReference type="ARBA" id="ARBA00023002"/>
    </source>
</evidence>
<dbReference type="EMBL" id="JBDFQZ010000003">
    <property type="protein sequence ID" value="KAK9742163.1"/>
    <property type="molecule type" value="Genomic_DNA"/>
</dbReference>
<dbReference type="InterPro" id="IPR045000">
    <property type="entry name" value="TR"/>
</dbReference>
<reference evidence="3" key="1">
    <citation type="submission" date="2024-03" db="EMBL/GenBank/DDBJ databases">
        <title>WGS assembly of Saponaria officinalis var. Norfolk2.</title>
        <authorList>
            <person name="Jenkins J."/>
            <person name="Shu S."/>
            <person name="Grimwood J."/>
            <person name="Barry K."/>
            <person name="Goodstein D."/>
            <person name="Schmutz J."/>
            <person name="Leebens-Mack J."/>
            <person name="Osbourn A."/>
        </authorList>
    </citation>
    <scope>NUCLEOTIDE SEQUENCE [LARGE SCALE GENOMIC DNA]</scope>
    <source>
        <strain evidence="3">JIC</strain>
    </source>
</reference>
<name>A0AAW1M722_SAPOF</name>
<evidence type="ECO:0000313" key="4">
    <source>
        <dbReference type="Proteomes" id="UP001443914"/>
    </source>
</evidence>
<accession>A0AAW1M722</accession>
<dbReference type="GO" id="GO:0016491">
    <property type="term" value="F:oxidoreductase activity"/>
    <property type="evidence" value="ECO:0007669"/>
    <property type="project" value="UniProtKB-KW"/>
</dbReference>
<protein>
    <submittedName>
        <fullName evidence="3">Uncharacterized protein</fullName>
    </submittedName>
</protein>
<dbReference type="Pfam" id="PF00106">
    <property type="entry name" value="adh_short"/>
    <property type="match status" value="1"/>
</dbReference>
<comment type="caution">
    <text evidence="3">The sequence shown here is derived from an EMBL/GenBank/DDBJ whole genome shotgun (WGS) entry which is preliminary data.</text>
</comment>
<keyword evidence="2" id="KW-0560">Oxidoreductase</keyword>
<dbReference type="SUPFAM" id="SSF51735">
    <property type="entry name" value="NAD(P)-binding Rossmann-fold domains"/>
    <property type="match status" value="1"/>
</dbReference>
<dbReference type="PANTHER" id="PTHR42898">
    <property type="entry name" value="TROPINONE REDUCTASE"/>
    <property type="match status" value="1"/>
</dbReference>
<dbReference type="PANTHER" id="PTHR42898:SF6">
    <property type="entry name" value="NADP-DEPENDENT MANNITOL DEHYDROGENASE"/>
    <property type="match status" value="1"/>
</dbReference>
<dbReference type="AlphaFoldDB" id="A0AAW1M722"/>
<dbReference type="Proteomes" id="UP001443914">
    <property type="component" value="Unassembled WGS sequence"/>
</dbReference>
<organism evidence="3 4">
    <name type="scientific">Saponaria officinalis</name>
    <name type="common">Common soapwort</name>
    <name type="synonym">Lychnis saponaria</name>
    <dbReference type="NCBI Taxonomy" id="3572"/>
    <lineage>
        <taxon>Eukaryota</taxon>
        <taxon>Viridiplantae</taxon>
        <taxon>Streptophyta</taxon>
        <taxon>Embryophyta</taxon>
        <taxon>Tracheophyta</taxon>
        <taxon>Spermatophyta</taxon>
        <taxon>Magnoliopsida</taxon>
        <taxon>eudicotyledons</taxon>
        <taxon>Gunneridae</taxon>
        <taxon>Pentapetalae</taxon>
        <taxon>Caryophyllales</taxon>
        <taxon>Caryophyllaceae</taxon>
        <taxon>Caryophylleae</taxon>
        <taxon>Saponaria</taxon>
    </lineage>
</organism>